<proteinExistence type="predicted"/>
<dbReference type="Proteomes" id="UP000072421">
    <property type="component" value="Chromosome"/>
</dbReference>
<dbReference type="InterPro" id="IPR001322">
    <property type="entry name" value="Lamin_tail_dom"/>
</dbReference>
<protein>
    <recommendedName>
        <fullName evidence="1">LTD domain-containing protein</fullName>
    </recommendedName>
</protein>
<dbReference type="EMBL" id="CP013232">
    <property type="protein sequence ID" value="AMO94621.1"/>
    <property type="molecule type" value="Genomic_DNA"/>
</dbReference>
<evidence type="ECO:0000313" key="3">
    <source>
        <dbReference type="Proteomes" id="UP000072421"/>
    </source>
</evidence>
<dbReference type="PROSITE" id="PS51841">
    <property type="entry name" value="LTD"/>
    <property type="match status" value="1"/>
</dbReference>
<organism evidence="2">
    <name type="scientific">Collimonas fungivorans</name>
    <dbReference type="NCBI Taxonomy" id="158899"/>
    <lineage>
        <taxon>Bacteria</taxon>
        <taxon>Pseudomonadati</taxon>
        <taxon>Pseudomonadota</taxon>
        <taxon>Betaproteobacteria</taxon>
        <taxon>Burkholderiales</taxon>
        <taxon>Oxalobacteraceae</taxon>
        <taxon>Collimonas</taxon>
    </lineage>
</organism>
<name>A0A127PB10_9BURK</name>
<evidence type="ECO:0000259" key="1">
    <source>
        <dbReference type="PROSITE" id="PS51841"/>
    </source>
</evidence>
<dbReference type="PATRIC" id="fig|158899.10.peg.1929"/>
<reference evidence="2 3" key="1">
    <citation type="submission" date="2015-11" db="EMBL/GenBank/DDBJ databases">
        <title>Exploring the genomic traits of fungus-feeding bacterial genus Collimonas.</title>
        <authorList>
            <person name="Song C."/>
            <person name="Schmidt R."/>
            <person name="de Jager V."/>
            <person name="Krzyzanowska D."/>
            <person name="Jongedijk E."/>
            <person name="Cankar K."/>
            <person name="Beekwilder J."/>
            <person name="van Veen A."/>
            <person name="de Boer W."/>
            <person name="van Veen J.A."/>
            <person name="Garbeva P."/>
        </authorList>
    </citation>
    <scope>NUCLEOTIDE SEQUENCE [LARGE SCALE GENOMIC DNA]</scope>
    <source>
        <strain evidence="2 3">Ter6</strain>
    </source>
</reference>
<dbReference type="InterPro" id="IPR024079">
    <property type="entry name" value="MetalloPept_cat_dom_sf"/>
</dbReference>
<dbReference type="Gene3D" id="3.40.390.10">
    <property type="entry name" value="Collagenase (Catalytic Domain)"/>
    <property type="match status" value="1"/>
</dbReference>
<dbReference type="SUPFAM" id="SSF55486">
    <property type="entry name" value="Metalloproteases ('zincins'), catalytic domain"/>
    <property type="match status" value="1"/>
</dbReference>
<dbReference type="AlphaFoldDB" id="A0A127PB10"/>
<accession>A0A127PB10</accession>
<dbReference type="PROSITE" id="PS51257">
    <property type="entry name" value="PROKAR_LIPOPROTEIN"/>
    <property type="match status" value="1"/>
</dbReference>
<evidence type="ECO:0000313" key="2">
    <source>
        <dbReference type="EMBL" id="AMO94621.1"/>
    </source>
</evidence>
<dbReference type="GO" id="GO:0008237">
    <property type="term" value="F:metallopeptidase activity"/>
    <property type="evidence" value="ECO:0007669"/>
    <property type="project" value="InterPro"/>
</dbReference>
<sequence>MHIKSYLLSLGSNKITQASLPVILAATLSACGDGNGNGGNLTSAQAKAASSQAQAQSPAQQAAAVAPGLYLSEVAANYRGTAGVSWVEVFNNSPATIHLNDYRLRANGLDNASKALSPNPVTFDLPKIDIPAGGYFVLAGKSSTYLKDTDKSAYILASVAPQPPATGSARTYLPYWTDKAGFVELVTVADSKTVDFVRFGSEAAKPATVAAWSGDNVAAFPTLPNFVSAKTLDPLDNFDRSIVRLSSDFRASAGKSDWTLVQFPTPGGPNDVPAGTVDSDNDGIPDTAKVAGGRFAGLDLYSLGARKGQKDLFIQVDYMTSADPALSPRKEALQKVAAAFQAHNTQVHFDVGNLFNAALAPADFNLSGDVSRAQVFDKCTNTPDDPQNANCGSLYQYSSGSLDVRRKPVFRYMLMASSQESDGSSGSSGIAELPGNKFLVTLGQWGFSGLDLTVQKYKNLLINYQAGTIMHEFGHTIGLHHGGFEDANYKPNYFSIMNYLYQLDGLPTNPKGIGPTQRWYHTINTTIHVAVPGYAADAMPSSALDDGPMTNSFRIDYSNGSGANLNEASLLESDNIGRGHDAGAYGDWNYDGVQQAKRYRMDLNGSGAGILSDNDDWSKLQLVLNSHTDPLPGAAQSKASSRTTSLPVLGTLVKEDAPPASLLRDLANMRKSAR</sequence>
<feature type="domain" description="LTD" evidence="1">
    <location>
        <begin position="57"/>
        <end position="201"/>
    </location>
</feature>
<gene>
    <name evidence="2" type="ORF">CFter6_1926</name>
</gene>